<evidence type="ECO:0000313" key="3">
    <source>
        <dbReference type="Proteomes" id="UP000830671"/>
    </source>
</evidence>
<sequence length="93" mass="10583">MQPETLESQKQSIGAIFDPGFHDPYSVRKETNGGVHRQLGRNSDHGSAVTLYKFYDVQGEVIKKAETMKYIRYRKLLGESEFQSTSQITAISR</sequence>
<feature type="region of interest" description="Disordered" evidence="1">
    <location>
        <begin position="1"/>
        <end position="21"/>
    </location>
</feature>
<dbReference type="RefSeq" id="XP_049145615.1">
    <property type="nucleotide sequence ID" value="XM_049288471.1"/>
</dbReference>
<organism evidence="2 3">
    <name type="scientific">Colletotrichum lupini</name>
    <dbReference type="NCBI Taxonomy" id="145971"/>
    <lineage>
        <taxon>Eukaryota</taxon>
        <taxon>Fungi</taxon>
        <taxon>Dikarya</taxon>
        <taxon>Ascomycota</taxon>
        <taxon>Pezizomycotina</taxon>
        <taxon>Sordariomycetes</taxon>
        <taxon>Hypocreomycetidae</taxon>
        <taxon>Glomerellales</taxon>
        <taxon>Glomerellaceae</taxon>
        <taxon>Colletotrichum</taxon>
        <taxon>Colletotrichum acutatum species complex</taxon>
    </lineage>
</organism>
<evidence type="ECO:0000256" key="1">
    <source>
        <dbReference type="SAM" id="MobiDB-lite"/>
    </source>
</evidence>
<dbReference type="AlphaFoldDB" id="A0A9Q8SUW4"/>
<feature type="compositionally biased region" description="Polar residues" evidence="1">
    <location>
        <begin position="1"/>
        <end position="12"/>
    </location>
</feature>
<dbReference type="Proteomes" id="UP000830671">
    <property type="component" value="Chromosome 5"/>
</dbReference>
<proteinExistence type="predicted"/>
<gene>
    <name evidence="2" type="ORF">CLUP02_09493</name>
</gene>
<protein>
    <submittedName>
        <fullName evidence="2">Uncharacterized protein</fullName>
    </submittedName>
</protein>
<dbReference type="GeneID" id="73343481"/>
<dbReference type="EMBL" id="CP019477">
    <property type="protein sequence ID" value="UQC83997.1"/>
    <property type="molecule type" value="Genomic_DNA"/>
</dbReference>
<accession>A0A9Q8SUW4</accession>
<reference evidence="2" key="1">
    <citation type="journal article" date="2021" name="Mol. Plant Microbe Interact.">
        <title>Complete Genome Sequence of the Plant-Pathogenic Fungus Colletotrichum lupini.</title>
        <authorList>
            <person name="Baroncelli R."/>
            <person name="Pensec F."/>
            <person name="Da Lio D."/>
            <person name="Boufleur T."/>
            <person name="Vicente I."/>
            <person name="Sarrocco S."/>
            <person name="Picot A."/>
            <person name="Baraldi E."/>
            <person name="Sukno S."/>
            <person name="Thon M."/>
            <person name="Le Floch G."/>
        </authorList>
    </citation>
    <scope>NUCLEOTIDE SEQUENCE</scope>
    <source>
        <strain evidence="2">IMI 504893</strain>
    </source>
</reference>
<evidence type="ECO:0000313" key="2">
    <source>
        <dbReference type="EMBL" id="UQC83997.1"/>
    </source>
</evidence>
<dbReference type="KEGG" id="clup:CLUP02_09493"/>
<keyword evidence="3" id="KW-1185">Reference proteome</keyword>
<name>A0A9Q8SUW4_9PEZI</name>